<dbReference type="Gene3D" id="1.10.510.10">
    <property type="entry name" value="Transferase(Phosphotransferase) domain 1"/>
    <property type="match status" value="1"/>
</dbReference>
<dbReference type="PROSITE" id="PS00107">
    <property type="entry name" value="PROTEIN_KINASE_ATP"/>
    <property type="match status" value="1"/>
</dbReference>
<dbReference type="Proteomes" id="UP001150062">
    <property type="component" value="Unassembled WGS sequence"/>
</dbReference>
<feature type="region of interest" description="Disordered" evidence="7">
    <location>
        <begin position="338"/>
        <end position="427"/>
    </location>
</feature>
<feature type="compositionally biased region" description="Acidic residues" evidence="7">
    <location>
        <begin position="873"/>
        <end position="882"/>
    </location>
</feature>
<comment type="caution">
    <text evidence="10">The sequence shown here is derived from an EMBL/GenBank/DDBJ whole genome shotgun (WGS) entry which is preliminary data.</text>
</comment>
<dbReference type="InterPro" id="IPR008271">
    <property type="entry name" value="Ser/Thr_kinase_AS"/>
</dbReference>
<feature type="compositionally biased region" description="Basic and acidic residues" evidence="7">
    <location>
        <begin position="863"/>
        <end position="872"/>
    </location>
</feature>
<feature type="region of interest" description="Disordered" evidence="7">
    <location>
        <begin position="648"/>
        <end position="787"/>
    </location>
</feature>
<feature type="compositionally biased region" description="Basic residues" evidence="7">
    <location>
        <begin position="687"/>
        <end position="704"/>
    </location>
</feature>
<evidence type="ECO:0000313" key="10">
    <source>
        <dbReference type="EMBL" id="KAJ6237563.1"/>
    </source>
</evidence>
<feature type="compositionally biased region" description="Low complexity" evidence="7">
    <location>
        <begin position="372"/>
        <end position="390"/>
    </location>
</feature>
<dbReference type="InterPro" id="IPR011009">
    <property type="entry name" value="Kinase-like_dom_sf"/>
</dbReference>
<dbReference type="Pfam" id="PF00069">
    <property type="entry name" value="Pkinase"/>
    <property type="match status" value="1"/>
</dbReference>
<dbReference type="InterPro" id="IPR000719">
    <property type="entry name" value="Prot_kinase_dom"/>
</dbReference>
<dbReference type="CDD" id="cd14003">
    <property type="entry name" value="STKc_AMPK-like"/>
    <property type="match status" value="1"/>
</dbReference>
<evidence type="ECO:0000256" key="5">
    <source>
        <dbReference type="ARBA" id="ARBA00022840"/>
    </source>
</evidence>
<dbReference type="SUPFAM" id="SSF56112">
    <property type="entry name" value="Protein kinase-like (PK-like)"/>
    <property type="match status" value="1"/>
</dbReference>
<dbReference type="InterPro" id="IPR017441">
    <property type="entry name" value="Protein_kinase_ATP_BS"/>
</dbReference>
<evidence type="ECO:0000256" key="7">
    <source>
        <dbReference type="SAM" id="MobiDB-lite"/>
    </source>
</evidence>
<evidence type="ECO:0000256" key="2">
    <source>
        <dbReference type="ARBA" id="ARBA00022679"/>
    </source>
</evidence>
<dbReference type="Gene3D" id="3.30.310.80">
    <property type="entry name" value="Kinase associated domain 1, KA1"/>
    <property type="match status" value="1"/>
</dbReference>
<proteinExistence type="predicted"/>
<accession>A0ABQ8XY80</accession>
<feature type="compositionally biased region" description="Low complexity" evidence="7">
    <location>
        <begin position="411"/>
        <end position="423"/>
    </location>
</feature>
<feature type="compositionally biased region" description="Polar residues" evidence="7">
    <location>
        <begin position="754"/>
        <end position="765"/>
    </location>
</feature>
<feature type="binding site" evidence="6">
    <location>
        <position position="43"/>
    </location>
    <ligand>
        <name>ATP</name>
        <dbReference type="ChEBI" id="CHEBI:30616"/>
    </ligand>
</feature>
<dbReference type="PROSITE" id="PS50011">
    <property type="entry name" value="PROTEIN_KINASE_DOM"/>
    <property type="match status" value="1"/>
</dbReference>
<dbReference type="PROSITE" id="PS50032">
    <property type="entry name" value="KA1"/>
    <property type="match status" value="1"/>
</dbReference>
<evidence type="ECO:0000256" key="3">
    <source>
        <dbReference type="ARBA" id="ARBA00022741"/>
    </source>
</evidence>
<dbReference type="SMART" id="SM00220">
    <property type="entry name" value="S_TKc"/>
    <property type="match status" value="1"/>
</dbReference>
<organism evidence="10 11">
    <name type="scientific">Anaeramoeba flamelloides</name>
    <dbReference type="NCBI Taxonomy" id="1746091"/>
    <lineage>
        <taxon>Eukaryota</taxon>
        <taxon>Metamonada</taxon>
        <taxon>Anaeramoebidae</taxon>
        <taxon>Anaeramoeba</taxon>
    </lineage>
</organism>
<dbReference type="PROSITE" id="PS00108">
    <property type="entry name" value="PROTEIN_KINASE_ST"/>
    <property type="match status" value="1"/>
</dbReference>
<feature type="domain" description="Protein kinase" evidence="8">
    <location>
        <begin position="10"/>
        <end position="263"/>
    </location>
</feature>
<protein>
    <submittedName>
        <fullName evidence="10">Kp78a-related</fullName>
    </submittedName>
</protein>
<dbReference type="EMBL" id="JAOAOG010000239">
    <property type="protein sequence ID" value="KAJ6237563.1"/>
    <property type="molecule type" value="Genomic_DNA"/>
</dbReference>
<feature type="domain" description="KA1" evidence="9">
    <location>
        <begin position="881"/>
        <end position="931"/>
    </location>
</feature>
<reference evidence="10" key="1">
    <citation type="submission" date="2022-08" db="EMBL/GenBank/DDBJ databases">
        <title>Novel sulfate-reducing endosymbionts in the free-living metamonad Anaeramoeba.</title>
        <authorList>
            <person name="Jerlstrom-Hultqvist J."/>
            <person name="Cepicka I."/>
            <person name="Gallot-Lavallee L."/>
            <person name="Salas-Leiva D."/>
            <person name="Curtis B.A."/>
            <person name="Zahonova K."/>
            <person name="Pipaliya S."/>
            <person name="Dacks J."/>
            <person name="Roger A.J."/>
        </authorList>
    </citation>
    <scope>NUCLEOTIDE SEQUENCE</scope>
    <source>
        <strain evidence="10">Schooner1</strain>
    </source>
</reference>
<evidence type="ECO:0000259" key="8">
    <source>
        <dbReference type="PROSITE" id="PS50011"/>
    </source>
</evidence>
<evidence type="ECO:0000256" key="4">
    <source>
        <dbReference type="ARBA" id="ARBA00022777"/>
    </source>
</evidence>
<evidence type="ECO:0000259" key="9">
    <source>
        <dbReference type="PROSITE" id="PS50032"/>
    </source>
</evidence>
<evidence type="ECO:0000256" key="6">
    <source>
        <dbReference type="PROSITE-ProRule" id="PRU10141"/>
    </source>
</evidence>
<keyword evidence="1" id="KW-0723">Serine/threonine-protein kinase</keyword>
<keyword evidence="11" id="KW-1185">Reference proteome</keyword>
<dbReference type="PANTHER" id="PTHR24346:SF82">
    <property type="entry name" value="KP78A-RELATED"/>
    <property type="match status" value="1"/>
</dbReference>
<keyword evidence="2" id="KW-0808">Transferase</keyword>
<feature type="compositionally biased region" description="Basic and acidic residues" evidence="7">
    <location>
        <begin position="670"/>
        <end position="682"/>
    </location>
</feature>
<feature type="compositionally biased region" description="Acidic residues" evidence="7">
    <location>
        <begin position="851"/>
        <end position="862"/>
    </location>
</feature>
<feature type="compositionally biased region" description="Basic residues" evidence="7">
    <location>
        <begin position="398"/>
        <end position="410"/>
    </location>
</feature>
<dbReference type="PANTHER" id="PTHR24346">
    <property type="entry name" value="MAP/MICROTUBULE AFFINITY-REGULATING KINASE"/>
    <property type="match status" value="1"/>
</dbReference>
<gene>
    <name evidence="10" type="ORF">M0813_27125</name>
</gene>
<dbReference type="InterPro" id="IPR001772">
    <property type="entry name" value="KA1_dom"/>
</dbReference>
<evidence type="ECO:0000256" key="1">
    <source>
        <dbReference type="ARBA" id="ARBA00022527"/>
    </source>
</evidence>
<feature type="region of interest" description="Disordered" evidence="7">
    <location>
        <begin position="848"/>
        <end position="882"/>
    </location>
</feature>
<keyword evidence="4" id="KW-0418">Kinase</keyword>
<feature type="compositionally biased region" description="Basic residues" evidence="7">
    <location>
        <begin position="654"/>
        <end position="669"/>
    </location>
</feature>
<name>A0ABQ8XY80_9EUKA</name>
<keyword evidence="3 6" id="KW-0547">Nucleotide-binding</keyword>
<feature type="compositionally biased region" description="Basic residues" evidence="7">
    <location>
        <begin position="342"/>
        <end position="371"/>
    </location>
</feature>
<keyword evidence="5 6" id="KW-0067">ATP-binding</keyword>
<sequence>MTLTGNISDYEIKELIGVGSYGKVKKALHIPTQQMVAMKIIKKSEYHLKKKEFQQLQREIQILQTLNHPHIIKLFDVIETKRTWVIVTEYSDGGELFDYLVQNKKLKESVARKFFRQLLQGISYCHFSNIIHRDLKLENLLLDKNLNLKIIDFGLSNFERKDQLLKTFCGSPSYSAPEILRRQQYSGFKSDVWSMGVILYLMVVGSPPFFSMNARDLFQKIVTGSYILPNYLPEGLKDLIPRMLSVDPANRISIKEILTHEWVVEGKGRIENQEIETQCVDSMIDPLIVLKITELGDNFETIMIDLDNNKNSKYRATYNIYLKMSKESSNEMKKSVFSFVSKKSKTNQKKKKKKTKTKKKRKKKIKIKRLFSPRSPRNPRNYFSPRSPRSSRSDRSHRIPRNPKRKKSPKSPKSSKSPKSPRNYLRNNIKNFKKYQLIKKIKSDKICDLDNNIDNIENNIDNSMESNKLKKENFKNNSLIEKKQPFENNNNLELQFKKTKEKKSRNSNYENVEIKPFLFINKNKNKNKKLSRKYCTKESERGFINKNNNKEITKNIKEDSFKSDNEITLIPYDEELQLIFTKENTLNCLPTEILQKKLQIKENKTIKRYKKNKERKKKRKNKFSLKLKLDLGVKNNFKSNKIEKKENINGINLGKKKKKNTKKKKKGKNLKKDGNMHHERGQEGGQGKKRQANGKSKGKNKLKTSKSVNQFGKLHKKFFDQKETEQNNNKKKSKMKRDLTISSFLRFNHRNSTKQDNNTGSKSSSPPSPQFDDEGDEMNQFRGPLKPDLITTKSPKFLLKVCQKVLNNLQIKWKHRSKYSLECIISKEDHFKQKYLEFDKSFENQLNYFDTGDDDDDDEDEDQNKNENRNVEFEDDDDDDDDDDGHNIDFLIEVIKIPNLNNVITVRFNRIQSSMRTYAEYYDLITEKITKKLNH</sequence>
<evidence type="ECO:0000313" key="11">
    <source>
        <dbReference type="Proteomes" id="UP001150062"/>
    </source>
</evidence>